<dbReference type="RefSeq" id="WP_054554738.1">
    <property type="nucleotide sequence ID" value="NZ_LJTC01000017.1"/>
</dbReference>
<proteinExistence type="predicted"/>
<accession>A0A0P7E4M6</accession>
<organism evidence="1 2">
    <name type="scientific">Pseudoalteromonas lipolytica</name>
    <dbReference type="NCBI Taxonomy" id="570156"/>
    <lineage>
        <taxon>Bacteria</taxon>
        <taxon>Pseudomonadati</taxon>
        <taxon>Pseudomonadota</taxon>
        <taxon>Gammaproteobacteria</taxon>
        <taxon>Alteromonadales</taxon>
        <taxon>Pseudoalteromonadaceae</taxon>
        <taxon>Pseudoalteromonas</taxon>
    </lineage>
</organism>
<dbReference type="Proteomes" id="UP000050378">
    <property type="component" value="Unassembled WGS sequence"/>
</dbReference>
<dbReference type="STRING" id="570156.AOG27_19870"/>
<dbReference type="OrthoDB" id="6396936at2"/>
<sequence>MTTKLAGYYQQAYASESKHFNQCFYCGCEATERDFCPPLHMLQSIIDLGEEAEFISIPACYECFALLHNERVLTIDGRVTKLKKKLSAKYAKALRVYHMWHESELHDMSDEFVHSIKAGMKLGAEAAERLAFQGYSYATEDASVTIREKRAEFDVQGKVFYDFKDALNYCINDLQVDRTEFYKLVVEDYNGDFNRALSQYRHRHEKITAANDADSLIKSFAKQHKQNSDFVTRTVKHFINKDPSLTTEGALEQLYNNYIKK</sequence>
<protein>
    <recommendedName>
        <fullName evidence="3">Orphan protein</fullName>
    </recommendedName>
</protein>
<dbReference type="EMBL" id="LJTC01000017">
    <property type="protein sequence ID" value="KPM78514.1"/>
    <property type="molecule type" value="Genomic_DNA"/>
</dbReference>
<gene>
    <name evidence="1" type="ORF">AOG27_19870</name>
</gene>
<dbReference type="PATRIC" id="fig|570156.3.peg.1898"/>
<evidence type="ECO:0000313" key="2">
    <source>
        <dbReference type="Proteomes" id="UP000050378"/>
    </source>
</evidence>
<evidence type="ECO:0008006" key="3">
    <source>
        <dbReference type="Google" id="ProtNLM"/>
    </source>
</evidence>
<dbReference type="AlphaFoldDB" id="A0A0P7E4M6"/>
<evidence type="ECO:0000313" key="1">
    <source>
        <dbReference type="EMBL" id="KPM78514.1"/>
    </source>
</evidence>
<name>A0A0P7E4M6_9GAMM</name>
<comment type="caution">
    <text evidence="1">The sequence shown here is derived from an EMBL/GenBank/DDBJ whole genome shotgun (WGS) entry which is preliminary data.</text>
</comment>
<reference evidence="1 2" key="1">
    <citation type="submission" date="2015-09" db="EMBL/GenBank/DDBJ databases">
        <title>Draft Genome Sequence of Pseudoalteromonas lipolytica UCD-48B.</title>
        <authorList>
            <person name="Krusor M."/>
            <person name="Coil D.A."/>
            <person name="Lang J.M."/>
            <person name="Eisen J.A."/>
            <person name="Alexiev A."/>
        </authorList>
    </citation>
    <scope>NUCLEOTIDE SEQUENCE [LARGE SCALE GENOMIC DNA]</scope>
    <source>
        <strain evidence="1 2">UCD-48B</strain>
    </source>
</reference>